<dbReference type="InterPro" id="IPR001279">
    <property type="entry name" value="Metallo-B-lactamas"/>
</dbReference>
<evidence type="ECO:0000259" key="1">
    <source>
        <dbReference type="SMART" id="SM00849"/>
    </source>
</evidence>
<keyword evidence="3" id="KW-1185">Reference proteome</keyword>
<dbReference type="Pfam" id="PF00753">
    <property type="entry name" value="Lactamase_B"/>
    <property type="match status" value="1"/>
</dbReference>
<dbReference type="Gene3D" id="3.60.15.10">
    <property type="entry name" value="Ribonuclease Z/Hydroxyacylglutathione hydrolase-like"/>
    <property type="match status" value="1"/>
</dbReference>
<organism evidence="2 3">
    <name type="scientific">Streptomyces rubiginosohelvolus</name>
    <dbReference type="NCBI Taxonomy" id="67362"/>
    <lineage>
        <taxon>Bacteria</taxon>
        <taxon>Bacillati</taxon>
        <taxon>Actinomycetota</taxon>
        <taxon>Actinomycetes</taxon>
        <taxon>Kitasatosporales</taxon>
        <taxon>Streptomycetaceae</taxon>
        <taxon>Streptomyces</taxon>
    </lineage>
</organism>
<dbReference type="SUPFAM" id="SSF56281">
    <property type="entry name" value="Metallo-hydrolase/oxidoreductase"/>
    <property type="match status" value="1"/>
</dbReference>
<feature type="domain" description="Metallo-beta-lactamase" evidence="1">
    <location>
        <begin position="46"/>
        <end position="226"/>
    </location>
</feature>
<evidence type="ECO:0000313" key="3">
    <source>
        <dbReference type="Proteomes" id="UP000624183"/>
    </source>
</evidence>
<reference evidence="3" key="1">
    <citation type="journal article" date="2019" name="Int. J. Syst. Evol. Microbiol.">
        <title>The Global Catalogue of Microorganisms (GCM) 10K type strain sequencing project: providing services to taxonomists for standard genome sequencing and annotation.</title>
        <authorList>
            <consortium name="The Broad Institute Genomics Platform"/>
            <consortium name="The Broad Institute Genome Sequencing Center for Infectious Disease"/>
            <person name="Wu L."/>
            <person name="Ma J."/>
        </authorList>
    </citation>
    <scope>NUCLEOTIDE SEQUENCE [LARGE SCALE GENOMIC DNA]</scope>
    <source>
        <strain evidence="3">JCM 4602</strain>
    </source>
</reference>
<dbReference type="Proteomes" id="UP000624183">
    <property type="component" value="Unassembled WGS sequence"/>
</dbReference>
<dbReference type="CDD" id="cd16282">
    <property type="entry name" value="metallo-hydrolase-like_MBL-fold"/>
    <property type="match status" value="1"/>
</dbReference>
<evidence type="ECO:0000313" key="2">
    <source>
        <dbReference type="EMBL" id="GGZ60742.1"/>
    </source>
</evidence>
<name>A0ABQ3BXA9_9ACTN</name>
<accession>A0ABQ3BXA9</accession>
<comment type="caution">
    <text evidence="2">The sequence shown here is derived from an EMBL/GenBank/DDBJ whole genome shotgun (WGS) entry which is preliminary data.</text>
</comment>
<protein>
    <submittedName>
        <fullName evidence="2">MBL fold metallo-hydrolase</fullName>
    </submittedName>
</protein>
<sequence>MSAPGRPAGSGLAAPAPDPVRAPFPRLREIAEGVHVYEQLPGGWCLNNAGLVAGADRSLLVDTVATRARALHLREETRRVVPGGPDFVVNTHFHGDHVFGNEHFVPRAAVISHEQTRSDIEEAGLGLCHLWPGVDWGEPRLTLPDVTFRGAMTLRLGGLTVELLEIGPAHTASDVVAWVPERRVLFTGDVIWSGVTPFLLMGSVEGSLAAVERLRALRPETVVPGHGAVAGTDALDATEAYVRRLRGIAEDGLRAGLSPLQAAGKADLGPFAALVDPERLAGNLHRAYAELEGLPPGERIDVAAGFGDMVEFHGGLPFSAA</sequence>
<dbReference type="EMBL" id="BMUW01000007">
    <property type="protein sequence ID" value="GGZ60742.1"/>
    <property type="molecule type" value="Genomic_DNA"/>
</dbReference>
<proteinExistence type="predicted"/>
<dbReference type="SMART" id="SM00849">
    <property type="entry name" value="Lactamase_B"/>
    <property type="match status" value="1"/>
</dbReference>
<dbReference type="PANTHER" id="PTHR42951">
    <property type="entry name" value="METALLO-BETA-LACTAMASE DOMAIN-CONTAINING"/>
    <property type="match status" value="1"/>
</dbReference>
<gene>
    <name evidence="2" type="ORF">GCM10010328_39050</name>
</gene>
<dbReference type="InterPro" id="IPR050855">
    <property type="entry name" value="NDM-1-like"/>
</dbReference>
<dbReference type="PANTHER" id="PTHR42951:SF4">
    <property type="entry name" value="ACYL-COENZYME A THIOESTERASE MBLAC2"/>
    <property type="match status" value="1"/>
</dbReference>
<dbReference type="InterPro" id="IPR036866">
    <property type="entry name" value="RibonucZ/Hydroxyglut_hydro"/>
</dbReference>